<proteinExistence type="inferred from homology"/>
<dbReference type="SUPFAM" id="SSF49472">
    <property type="entry name" value="Transthyretin (synonym: prealbumin)"/>
    <property type="match status" value="1"/>
</dbReference>
<dbReference type="CDD" id="cd05822">
    <property type="entry name" value="TLP_HIUase"/>
    <property type="match status" value="1"/>
</dbReference>
<dbReference type="PRINTS" id="PR00189">
    <property type="entry name" value="TRNSTHYRETIN"/>
</dbReference>
<evidence type="ECO:0000256" key="4">
    <source>
        <dbReference type="ARBA" id="ARBA00011881"/>
    </source>
</evidence>
<dbReference type="InterPro" id="IPR023416">
    <property type="entry name" value="Transthyretin/HIU_hydrolase_d"/>
</dbReference>
<evidence type="ECO:0000256" key="5">
    <source>
        <dbReference type="ARBA" id="ARBA00012609"/>
    </source>
</evidence>
<dbReference type="SMART" id="SM00095">
    <property type="entry name" value="TR_THY"/>
    <property type="match status" value="1"/>
</dbReference>
<name>A0ABQ9DXQ4_TEGGR</name>
<comment type="function">
    <text evidence="2">Catalyzes the hydrolysis of 5-hydroxyisourate (HIU) to 2-oxo-4-hydroxy-4-carboxy-5-ureidoimidazoline (OHCU).</text>
</comment>
<evidence type="ECO:0000313" key="9">
    <source>
        <dbReference type="EMBL" id="KAJ8297849.1"/>
    </source>
</evidence>
<evidence type="ECO:0000256" key="6">
    <source>
        <dbReference type="ARBA" id="ARBA00022631"/>
    </source>
</evidence>
<evidence type="ECO:0000256" key="1">
    <source>
        <dbReference type="ARBA" id="ARBA00001043"/>
    </source>
</evidence>
<dbReference type="InterPro" id="IPR014306">
    <property type="entry name" value="Hydroxyisourate_hydrolase"/>
</dbReference>
<accession>A0ABQ9DXQ4</accession>
<keyword evidence="6" id="KW-0659">Purine metabolism</keyword>
<dbReference type="Proteomes" id="UP001217089">
    <property type="component" value="Unassembled WGS sequence"/>
</dbReference>
<sequence>MSSTAASRISILTEHLAQPQQVKVPVKVEFTTEYISVLINIYHLNMSGEMARPPLTTHVLDTARGHPAGGLAFELYERTVVGEFKKIESGATNEDGRGGFLLGSQLKAGTVYKIYFDTESYFAKIGSKGLSHLFEITGRGIQIVFRVDDPNHHYHVPLLLSNYGYSTYRGS</sequence>
<protein>
    <recommendedName>
        <fullName evidence="5">hydroxyisourate hydrolase</fullName>
        <ecNumber evidence="5">3.5.2.17</ecNumber>
    </recommendedName>
</protein>
<dbReference type="Gene3D" id="2.60.40.180">
    <property type="entry name" value="Transthyretin/hydroxyisourate hydrolase domain"/>
    <property type="match status" value="1"/>
</dbReference>
<dbReference type="InterPro" id="IPR036817">
    <property type="entry name" value="Transthyretin/HIU_hydrolase_sf"/>
</dbReference>
<dbReference type="PANTHER" id="PTHR10395:SF7">
    <property type="entry name" value="5-HYDROXYISOURATE HYDROLASE"/>
    <property type="match status" value="1"/>
</dbReference>
<dbReference type="InterPro" id="IPR000895">
    <property type="entry name" value="Transthyretin/HIU_hydrolase"/>
</dbReference>
<evidence type="ECO:0000313" key="10">
    <source>
        <dbReference type="Proteomes" id="UP001217089"/>
    </source>
</evidence>
<comment type="caution">
    <text evidence="9">The sequence shown here is derived from an EMBL/GenBank/DDBJ whole genome shotgun (WGS) entry which is preliminary data.</text>
</comment>
<evidence type="ECO:0000259" key="8">
    <source>
        <dbReference type="SMART" id="SM00095"/>
    </source>
</evidence>
<dbReference type="EC" id="3.5.2.17" evidence="5"/>
<dbReference type="EMBL" id="JARBDR010000923">
    <property type="protein sequence ID" value="KAJ8297849.1"/>
    <property type="molecule type" value="Genomic_DNA"/>
</dbReference>
<feature type="domain" description="Transthyretin/hydroxyisourate hydrolase" evidence="8">
    <location>
        <begin position="50"/>
        <end position="170"/>
    </location>
</feature>
<dbReference type="NCBIfam" id="TIGR02962">
    <property type="entry name" value="hdxy_isourate"/>
    <property type="match status" value="1"/>
</dbReference>
<keyword evidence="10" id="KW-1185">Reference proteome</keyword>
<gene>
    <name evidence="9" type="ORF">KUTeg_024380</name>
</gene>
<comment type="catalytic activity">
    <reaction evidence="1">
        <text>5-hydroxyisourate + H2O = 5-hydroxy-2-oxo-4-ureido-2,5-dihydro-1H-imidazole-5-carboxylate + H(+)</text>
        <dbReference type="Rhea" id="RHEA:23736"/>
        <dbReference type="ChEBI" id="CHEBI:15377"/>
        <dbReference type="ChEBI" id="CHEBI:15378"/>
        <dbReference type="ChEBI" id="CHEBI:18072"/>
        <dbReference type="ChEBI" id="CHEBI:58639"/>
        <dbReference type="EC" id="3.5.2.17"/>
    </reaction>
</comment>
<comment type="similarity">
    <text evidence="3">Belongs to the transthyretin family. 5-hydroxyisourate hydrolase subfamily.</text>
</comment>
<comment type="subunit">
    <text evidence="4">Homotetramer.</text>
</comment>
<dbReference type="Pfam" id="PF00576">
    <property type="entry name" value="Transthyretin"/>
    <property type="match status" value="1"/>
</dbReference>
<evidence type="ECO:0000256" key="3">
    <source>
        <dbReference type="ARBA" id="ARBA00009850"/>
    </source>
</evidence>
<reference evidence="9 10" key="1">
    <citation type="submission" date="2022-12" db="EMBL/GenBank/DDBJ databases">
        <title>Chromosome-level genome of Tegillarca granosa.</title>
        <authorList>
            <person name="Kim J."/>
        </authorList>
    </citation>
    <scope>NUCLEOTIDE SEQUENCE [LARGE SCALE GENOMIC DNA]</scope>
    <source>
        <strain evidence="9">Teg-2019</strain>
        <tissue evidence="9">Adductor muscle</tissue>
    </source>
</reference>
<evidence type="ECO:0000256" key="7">
    <source>
        <dbReference type="ARBA" id="ARBA00022801"/>
    </source>
</evidence>
<dbReference type="PANTHER" id="PTHR10395">
    <property type="entry name" value="URICASE AND TRANSTHYRETIN-RELATED"/>
    <property type="match status" value="1"/>
</dbReference>
<keyword evidence="7" id="KW-0378">Hydrolase</keyword>
<evidence type="ECO:0000256" key="2">
    <source>
        <dbReference type="ARBA" id="ARBA00002704"/>
    </source>
</evidence>
<organism evidence="9 10">
    <name type="scientific">Tegillarca granosa</name>
    <name type="common">Malaysian cockle</name>
    <name type="synonym">Anadara granosa</name>
    <dbReference type="NCBI Taxonomy" id="220873"/>
    <lineage>
        <taxon>Eukaryota</taxon>
        <taxon>Metazoa</taxon>
        <taxon>Spiralia</taxon>
        <taxon>Lophotrochozoa</taxon>
        <taxon>Mollusca</taxon>
        <taxon>Bivalvia</taxon>
        <taxon>Autobranchia</taxon>
        <taxon>Pteriomorphia</taxon>
        <taxon>Arcoida</taxon>
        <taxon>Arcoidea</taxon>
        <taxon>Arcidae</taxon>
        <taxon>Tegillarca</taxon>
    </lineage>
</organism>